<dbReference type="PANTHER" id="PTHR42977">
    <property type="entry name" value="HYDROLASE-RELATED"/>
    <property type="match status" value="1"/>
</dbReference>
<dbReference type="Gene3D" id="3.40.50.1820">
    <property type="entry name" value="alpha/beta hydrolase"/>
    <property type="match status" value="1"/>
</dbReference>
<dbReference type="Pfam" id="PF00561">
    <property type="entry name" value="Abhydrolase_1"/>
    <property type="match status" value="1"/>
</dbReference>
<protein>
    <recommendedName>
        <fullName evidence="2">AB hydrolase-1 domain-containing protein</fullName>
    </recommendedName>
</protein>
<dbReference type="InterPro" id="IPR051340">
    <property type="entry name" value="Haloalkane_dehalogenase"/>
</dbReference>
<dbReference type="AlphaFoldDB" id="A0A382X5B9"/>
<keyword evidence="1" id="KW-0378">Hydrolase</keyword>
<organism evidence="3">
    <name type="scientific">marine metagenome</name>
    <dbReference type="NCBI Taxonomy" id="408172"/>
    <lineage>
        <taxon>unclassified sequences</taxon>
        <taxon>metagenomes</taxon>
        <taxon>ecological metagenomes</taxon>
    </lineage>
</organism>
<accession>A0A382X5B9</accession>
<feature type="non-terminal residue" evidence="3">
    <location>
        <position position="85"/>
    </location>
</feature>
<feature type="domain" description="AB hydrolase-1" evidence="2">
    <location>
        <begin position="35"/>
        <end position="84"/>
    </location>
</feature>
<gene>
    <name evidence="3" type="ORF">METZ01_LOCUS419210</name>
</gene>
<dbReference type="InterPro" id="IPR029058">
    <property type="entry name" value="AB_hydrolase_fold"/>
</dbReference>
<dbReference type="GO" id="GO:0004301">
    <property type="term" value="F:epoxide hydrolase activity"/>
    <property type="evidence" value="ECO:0007669"/>
    <property type="project" value="TreeGrafter"/>
</dbReference>
<reference evidence="3" key="1">
    <citation type="submission" date="2018-05" db="EMBL/GenBank/DDBJ databases">
        <authorList>
            <person name="Lanie J.A."/>
            <person name="Ng W.-L."/>
            <person name="Kazmierczak K.M."/>
            <person name="Andrzejewski T.M."/>
            <person name="Davidsen T.M."/>
            <person name="Wayne K.J."/>
            <person name="Tettelin H."/>
            <person name="Glass J.I."/>
            <person name="Rusch D."/>
            <person name="Podicherti R."/>
            <person name="Tsui H.-C.T."/>
            <person name="Winkler M.E."/>
        </authorList>
    </citation>
    <scope>NUCLEOTIDE SEQUENCE</scope>
</reference>
<evidence type="ECO:0000259" key="2">
    <source>
        <dbReference type="Pfam" id="PF00561"/>
    </source>
</evidence>
<dbReference type="SUPFAM" id="SSF53474">
    <property type="entry name" value="alpha/beta-Hydrolases"/>
    <property type="match status" value="1"/>
</dbReference>
<proteinExistence type="predicted"/>
<dbReference type="PANTHER" id="PTHR42977:SF3">
    <property type="entry name" value="AB HYDROLASE-1 DOMAIN-CONTAINING PROTEIN"/>
    <property type="match status" value="1"/>
</dbReference>
<dbReference type="EMBL" id="UINC01165133">
    <property type="protein sequence ID" value="SVD66356.1"/>
    <property type="molecule type" value="Genomic_DNA"/>
</dbReference>
<dbReference type="InterPro" id="IPR000073">
    <property type="entry name" value="AB_hydrolase_1"/>
</dbReference>
<name>A0A382X5B9_9ZZZZ</name>
<sequence>MPNIAPDWRDPHPRKSVLIDGVRMQYVETGQEHKPPVVFLHGNPTSSYLWRNIISHISDSWRCLAPDLVGMGDSERPPNGEFTFA</sequence>
<evidence type="ECO:0000313" key="3">
    <source>
        <dbReference type="EMBL" id="SVD66356.1"/>
    </source>
</evidence>
<evidence type="ECO:0000256" key="1">
    <source>
        <dbReference type="ARBA" id="ARBA00022801"/>
    </source>
</evidence>